<dbReference type="InterPro" id="IPR003613">
    <property type="entry name" value="Ubox_domain"/>
</dbReference>
<accession>A0A812WZY3</accession>
<reference evidence="3" key="1">
    <citation type="submission" date="2021-02" db="EMBL/GenBank/DDBJ databases">
        <authorList>
            <person name="Dougan E. K."/>
            <person name="Rhodes N."/>
            <person name="Thang M."/>
            <person name="Chan C."/>
        </authorList>
    </citation>
    <scope>NUCLEOTIDE SEQUENCE</scope>
</reference>
<evidence type="ECO:0000259" key="2">
    <source>
        <dbReference type="PROSITE" id="PS51698"/>
    </source>
</evidence>
<dbReference type="SUPFAM" id="SSF57850">
    <property type="entry name" value="RING/U-box"/>
    <property type="match status" value="1"/>
</dbReference>
<protein>
    <recommendedName>
        <fullName evidence="2">U-box domain-containing protein</fullName>
    </recommendedName>
</protein>
<dbReference type="OrthoDB" id="273087at2759"/>
<evidence type="ECO:0000256" key="1">
    <source>
        <dbReference type="SAM" id="MobiDB-lite"/>
    </source>
</evidence>
<dbReference type="AlphaFoldDB" id="A0A812WZY3"/>
<dbReference type="EMBL" id="CAJNJA010035363">
    <property type="protein sequence ID" value="CAE7706082.1"/>
    <property type="molecule type" value="Genomic_DNA"/>
</dbReference>
<evidence type="ECO:0000313" key="4">
    <source>
        <dbReference type="Proteomes" id="UP000601435"/>
    </source>
</evidence>
<feature type="compositionally biased region" description="Basic and acidic residues" evidence="1">
    <location>
        <begin position="53"/>
        <end position="69"/>
    </location>
</feature>
<feature type="region of interest" description="Disordered" evidence="1">
    <location>
        <begin position="53"/>
        <end position="80"/>
    </location>
</feature>
<proteinExistence type="predicted"/>
<organism evidence="3 4">
    <name type="scientific">Symbiodinium necroappetens</name>
    <dbReference type="NCBI Taxonomy" id="1628268"/>
    <lineage>
        <taxon>Eukaryota</taxon>
        <taxon>Sar</taxon>
        <taxon>Alveolata</taxon>
        <taxon>Dinophyceae</taxon>
        <taxon>Suessiales</taxon>
        <taxon>Symbiodiniaceae</taxon>
        <taxon>Symbiodinium</taxon>
    </lineage>
</organism>
<dbReference type="GO" id="GO:0004842">
    <property type="term" value="F:ubiquitin-protein transferase activity"/>
    <property type="evidence" value="ECO:0007669"/>
    <property type="project" value="InterPro"/>
</dbReference>
<evidence type="ECO:0000313" key="3">
    <source>
        <dbReference type="EMBL" id="CAE7706082.1"/>
    </source>
</evidence>
<gene>
    <name evidence="3" type="ORF">SNEC2469_LOCUS20354</name>
</gene>
<dbReference type="Gene3D" id="3.30.40.10">
    <property type="entry name" value="Zinc/RING finger domain, C3HC4 (zinc finger)"/>
    <property type="match status" value="1"/>
</dbReference>
<dbReference type="PROSITE" id="PS51698">
    <property type="entry name" value="U_BOX"/>
    <property type="match status" value="1"/>
</dbReference>
<sequence>EWFRQGSCTSPLTNLSLRSKELVPNLALRQAVADFATKVCPLFRQELEKRRLSEKTAEEARKREADSQKESMALAEKGEEAMESLRSTLAQCEAEIAALRQEKEEAAQELRQQRSNQEQALQLALARQRDEFEKDWEIAATKGVDRLVEG</sequence>
<dbReference type="InterPro" id="IPR013083">
    <property type="entry name" value="Znf_RING/FYVE/PHD"/>
</dbReference>
<comment type="caution">
    <text evidence="3">The sequence shown here is derived from an EMBL/GenBank/DDBJ whole genome shotgun (WGS) entry which is preliminary data.</text>
</comment>
<keyword evidence="4" id="KW-1185">Reference proteome</keyword>
<name>A0A812WZY3_9DINO</name>
<feature type="non-terminal residue" evidence="3">
    <location>
        <position position="150"/>
    </location>
</feature>
<dbReference type="Proteomes" id="UP000601435">
    <property type="component" value="Unassembled WGS sequence"/>
</dbReference>
<dbReference type="GO" id="GO:0016567">
    <property type="term" value="P:protein ubiquitination"/>
    <property type="evidence" value="ECO:0007669"/>
    <property type="project" value="InterPro"/>
</dbReference>
<feature type="domain" description="U-box" evidence="2">
    <location>
        <begin position="1"/>
        <end position="42"/>
    </location>
</feature>